<dbReference type="HAMAP" id="MF_00269">
    <property type="entry name" value="Tpx"/>
    <property type="match status" value="1"/>
</dbReference>
<dbReference type="Pfam" id="PF08534">
    <property type="entry name" value="Redoxin"/>
    <property type="match status" value="1"/>
</dbReference>
<dbReference type="PROSITE" id="PS01265">
    <property type="entry name" value="TPX"/>
    <property type="match status" value="1"/>
</dbReference>
<dbReference type="InterPro" id="IPR013766">
    <property type="entry name" value="Thioredoxin_domain"/>
</dbReference>
<reference evidence="9" key="1">
    <citation type="submission" date="2018-08" db="EMBL/GenBank/DDBJ databases">
        <authorList>
            <person name="Khan S.A."/>
            <person name="J S.E."/>
        </authorList>
    </citation>
    <scope>NUCLEOTIDE SEQUENCE [LARGE SCALE GENOMIC DNA]</scope>
    <source>
        <strain evidence="9">PoM-212</strain>
    </source>
</reference>
<dbReference type="SUPFAM" id="SSF52833">
    <property type="entry name" value="Thioredoxin-like"/>
    <property type="match status" value="1"/>
</dbReference>
<dbReference type="OrthoDB" id="9781543at2"/>
<comment type="miscellaneous">
    <text evidence="6">The active site is a conserved redox-active cysteine residue, the peroxidatic cysteine (C(P)), which makes the nucleophilic attack on the peroxide substrate. The peroxide oxidizes the C(P)-SH to cysteine sulfenic acid (C(P)-SOH), which then reacts with another cysteine residue, the resolving cysteine (C(R)), to form a disulfide bridge. The disulfide is subsequently reduced by an appropriate electron donor to complete the catalytic cycle. In this atypical 2-Cys peroxiredoxin, C(R) is present in the same subunit to form an intramolecular disulfide. The disulfide is subsequently reduced by thioredoxin.</text>
</comment>
<dbReference type="InterPro" id="IPR002065">
    <property type="entry name" value="TPX"/>
</dbReference>
<evidence type="ECO:0000256" key="3">
    <source>
        <dbReference type="ARBA" id="ARBA00023002"/>
    </source>
</evidence>
<dbReference type="PANTHER" id="PTHR43110">
    <property type="entry name" value="THIOL PEROXIDASE"/>
    <property type="match status" value="1"/>
</dbReference>
<keyword evidence="5 6" id="KW-0676">Redox-active center</keyword>
<dbReference type="InterPro" id="IPR018219">
    <property type="entry name" value="Tpx_CS"/>
</dbReference>
<proteinExistence type="inferred from homology"/>
<keyword evidence="2 6" id="KW-0049">Antioxidant</keyword>
<feature type="disulfide bond" description="Redox-active" evidence="6">
    <location>
        <begin position="60"/>
        <end position="94"/>
    </location>
</feature>
<comment type="similarity">
    <text evidence="6">Belongs to the peroxiredoxin family. Tpx subfamily.</text>
</comment>
<reference evidence="9" key="2">
    <citation type="submission" date="2018-12" db="EMBL/GenBank/DDBJ databases">
        <title>Maribacter lutimaris sp. nov., isolated from marine sediment.</title>
        <authorList>
            <person name="Kim K.K."/>
        </authorList>
    </citation>
    <scope>NUCLEOTIDE SEQUENCE [LARGE SCALE GENOMIC DNA]</scope>
    <source>
        <strain evidence="9">PoM-212</strain>
    </source>
</reference>
<evidence type="ECO:0000256" key="2">
    <source>
        <dbReference type="ARBA" id="ARBA00022862"/>
    </source>
</evidence>
<organism evidence="8 9">
    <name type="scientific">Maribacter algicola</name>
    <dbReference type="NCBI Taxonomy" id="2498892"/>
    <lineage>
        <taxon>Bacteria</taxon>
        <taxon>Pseudomonadati</taxon>
        <taxon>Bacteroidota</taxon>
        <taxon>Flavobacteriia</taxon>
        <taxon>Flavobacteriales</taxon>
        <taxon>Flavobacteriaceae</taxon>
        <taxon>Maribacter</taxon>
    </lineage>
</organism>
<name>A0A426RIB9_9FLAO</name>
<sequence>MATVTLKGTEIHTLGSLPNEGSKAPDFQLTKNDLSSVKLSDYEGSRLVLNIFPSVDTGTCAQSVRQFNEEAAELDNTIVLCISKDLPFAQARFCGAEGIKNVEMLSDFRDGNFGRAYNLEFTDGPLASLHSRAVVVLDENGTVLYTEQVPEIVDEPNYKAALEALMDS</sequence>
<evidence type="ECO:0000256" key="5">
    <source>
        <dbReference type="ARBA" id="ARBA00023284"/>
    </source>
</evidence>
<comment type="caution">
    <text evidence="8">The sequence shown here is derived from an EMBL/GenBank/DDBJ whole genome shotgun (WGS) entry which is preliminary data.</text>
</comment>
<dbReference type="AlphaFoldDB" id="A0A426RIB9"/>
<evidence type="ECO:0000313" key="8">
    <source>
        <dbReference type="EMBL" id="RRQ48724.1"/>
    </source>
</evidence>
<dbReference type="NCBIfam" id="NF001808">
    <property type="entry name" value="PRK00522.1"/>
    <property type="match status" value="1"/>
</dbReference>
<keyword evidence="1 6" id="KW-0575">Peroxidase</keyword>
<dbReference type="InterPro" id="IPR013740">
    <property type="entry name" value="Redoxin"/>
</dbReference>
<accession>A0A426RIB9</accession>
<evidence type="ECO:0000256" key="4">
    <source>
        <dbReference type="ARBA" id="ARBA00023157"/>
    </source>
</evidence>
<gene>
    <name evidence="6" type="primary">tpx</name>
    <name evidence="8" type="ORF">DZC72_13680</name>
</gene>
<comment type="catalytic activity">
    <reaction evidence="6">
        <text>a hydroperoxide + [thioredoxin]-dithiol = an alcohol + [thioredoxin]-disulfide + H2O</text>
        <dbReference type="Rhea" id="RHEA:62620"/>
        <dbReference type="Rhea" id="RHEA-COMP:10698"/>
        <dbReference type="Rhea" id="RHEA-COMP:10700"/>
        <dbReference type="ChEBI" id="CHEBI:15377"/>
        <dbReference type="ChEBI" id="CHEBI:29950"/>
        <dbReference type="ChEBI" id="CHEBI:30879"/>
        <dbReference type="ChEBI" id="CHEBI:35924"/>
        <dbReference type="ChEBI" id="CHEBI:50058"/>
        <dbReference type="EC" id="1.11.1.24"/>
    </reaction>
</comment>
<dbReference type="Gene3D" id="3.40.30.10">
    <property type="entry name" value="Glutaredoxin"/>
    <property type="match status" value="1"/>
</dbReference>
<dbReference type="Proteomes" id="UP000286990">
    <property type="component" value="Unassembled WGS sequence"/>
</dbReference>
<dbReference type="GO" id="GO:0008379">
    <property type="term" value="F:thioredoxin peroxidase activity"/>
    <property type="evidence" value="ECO:0007669"/>
    <property type="project" value="UniProtKB-UniRule"/>
</dbReference>
<dbReference type="InterPro" id="IPR050455">
    <property type="entry name" value="Tpx_Peroxidase_subfamily"/>
</dbReference>
<evidence type="ECO:0000256" key="1">
    <source>
        <dbReference type="ARBA" id="ARBA00022559"/>
    </source>
</evidence>
<keyword evidence="3 6" id="KW-0560">Oxidoreductase</keyword>
<feature type="active site" description="Cysteine sulfenic acid (-SOH) intermediate" evidence="6">
    <location>
        <position position="60"/>
    </location>
</feature>
<dbReference type="PROSITE" id="PS51352">
    <property type="entry name" value="THIOREDOXIN_2"/>
    <property type="match status" value="1"/>
</dbReference>
<dbReference type="EC" id="1.11.1.24" evidence="6"/>
<comment type="function">
    <text evidence="6">Thiol-specific peroxidase that catalyzes the reduction of hydrogen peroxide and organic hydroperoxides to water and alcohols, respectively. Plays a role in cell protection against oxidative stress by detoxifying peroxides.</text>
</comment>
<feature type="domain" description="Thioredoxin" evidence="7">
    <location>
        <begin position="18"/>
        <end position="167"/>
    </location>
</feature>
<keyword evidence="4 6" id="KW-1015">Disulfide bond</keyword>
<evidence type="ECO:0000259" key="7">
    <source>
        <dbReference type="PROSITE" id="PS51352"/>
    </source>
</evidence>
<dbReference type="CDD" id="cd03014">
    <property type="entry name" value="PRX_Atyp2cys"/>
    <property type="match status" value="1"/>
</dbReference>
<evidence type="ECO:0000313" key="9">
    <source>
        <dbReference type="Proteomes" id="UP000286990"/>
    </source>
</evidence>
<dbReference type="RefSeq" id="WP_125223445.1">
    <property type="nucleotide sequence ID" value="NZ_QUSX01000002.1"/>
</dbReference>
<keyword evidence="9" id="KW-1185">Reference proteome</keyword>
<dbReference type="InterPro" id="IPR036249">
    <property type="entry name" value="Thioredoxin-like_sf"/>
</dbReference>
<comment type="subunit">
    <text evidence="6">Homodimer.</text>
</comment>
<evidence type="ECO:0000256" key="6">
    <source>
        <dbReference type="HAMAP-Rule" id="MF_00269"/>
    </source>
</evidence>
<dbReference type="PANTHER" id="PTHR43110:SF1">
    <property type="entry name" value="THIOL PEROXIDASE"/>
    <property type="match status" value="1"/>
</dbReference>
<protein>
    <recommendedName>
        <fullName evidence="6">Thiol peroxidase</fullName>
        <shortName evidence="6">Tpx</shortName>
        <ecNumber evidence="6">1.11.1.24</ecNumber>
    </recommendedName>
    <alternativeName>
        <fullName evidence="6">Peroxiredoxin tpx</fullName>
        <shortName evidence="6">Prx</shortName>
    </alternativeName>
    <alternativeName>
        <fullName evidence="6">Thioredoxin peroxidase</fullName>
    </alternativeName>
    <alternativeName>
        <fullName evidence="6">Thioredoxin-dependent peroxiredoxin</fullName>
    </alternativeName>
</protein>
<dbReference type="EMBL" id="QUSX01000002">
    <property type="protein sequence ID" value="RRQ48724.1"/>
    <property type="molecule type" value="Genomic_DNA"/>
</dbReference>